<gene>
    <name evidence="2" type="ORF">LV85_02864</name>
</gene>
<organism evidence="2 3">
    <name type="scientific">Algoriphagus chordae</name>
    <dbReference type="NCBI Taxonomy" id="237019"/>
    <lineage>
        <taxon>Bacteria</taxon>
        <taxon>Pseudomonadati</taxon>
        <taxon>Bacteroidota</taxon>
        <taxon>Cytophagia</taxon>
        <taxon>Cytophagales</taxon>
        <taxon>Cyclobacteriaceae</taxon>
        <taxon>Algoriphagus</taxon>
    </lineage>
</organism>
<dbReference type="Proteomes" id="UP000248882">
    <property type="component" value="Unassembled WGS sequence"/>
</dbReference>
<reference evidence="2 3" key="1">
    <citation type="submission" date="2018-06" db="EMBL/GenBank/DDBJ databases">
        <title>Genomic Encyclopedia of Archaeal and Bacterial Type Strains, Phase II (KMG-II): from individual species to whole genera.</title>
        <authorList>
            <person name="Goeker M."/>
        </authorList>
    </citation>
    <scope>NUCLEOTIDE SEQUENCE [LARGE SCALE GENOMIC DNA]</scope>
    <source>
        <strain evidence="2 3">DSM 19830</strain>
    </source>
</reference>
<comment type="caution">
    <text evidence="2">The sequence shown here is derived from an EMBL/GenBank/DDBJ whole genome shotgun (WGS) entry which is preliminary data.</text>
</comment>
<evidence type="ECO:0008006" key="4">
    <source>
        <dbReference type="Google" id="ProtNLM"/>
    </source>
</evidence>
<name>A0A2W7QST3_9BACT</name>
<sequence length="162" mass="18593">MANRIFKESQTYFGTWVMYAIILVEMPILILLIVLYATSDDKQEMAIALGLVLGTMVLILTLIFNLKLETRIDGNSVSFRYLPFIRKWRQYPKQAIKTAEVIKYSPITDYGGWGFKGNKTTKAYSVLGDEGLLLDVGDKKKIMIGTMKSKELTIFMENWMEE</sequence>
<dbReference type="EMBL" id="QKZT01000012">
    <property type="protein sequence ID" value="PZX50246.1"/>
    <property type="molecule type" value="Genomic_DNA"/>
</dbReference>
<keyword evidence="3" id="KW-1185">Reference proteome</keyword>
<feature type="transmembrane region" description="Helical" evidence="1">
    <location>
        <begin position="12"/>
        <end position="39"/>
    </location>
</feature>
<evidence type="ECO:0000313" key="3">
    <source>
        <dbReference type="Proteomes" id="UP000248882"/>
    </source>
</evidence>
<keyword evidence="1" id="KW-1133">Transmembrane helix</keyword>
<keyword evidence="1" id="KW-0472">Membrane</keyword>
<dbReference type="AlphaFoldDB" id="A0A2W7QST3"/>
<accession>A0A2W7QST3</accession>
<evidence type="ECO:0000256" key="1">
    <source>
        <dbReference type="SAM" id="Phobius"/>
    </source>
</evidence>
<feature type="transmembrane region" description="Helical" evidence="1">
    <location>
        <begin position="45"/>
        <end position="66"/>
    </location>
</feature>
<evidence type="ECO:0000313" key="2">
    <source>
        <dbReference type="EMBL" id="PZX50246.1"/>
    </source>
</evidence>
<proteinExistence type="predicted"/>
<dbReference type="RefSeq" id="WP_111320550.1">
    <property type="nucleotide sequence ID" value="NZ_QKZT01000012.1"/>
</dbReference>
<keyword evidence="1" id="KW-0812">Transmembrane</keyword>
<protein>
    <recommendedName>
        <fullName evidence="4">PH (Pleckstrin Homology) domain-containing protein</fullName>
    </recommendedName>
</protein>
<dbReference type="OrthoDB" id="582675at2"/>